<evidence type="ECO:0000313" key="2">
    <source>
        <dbReference type="EMBL" id="KNC32953.1"/>
    </source>
</evidence>
<keyword evidence="3" id="KW-1185">Reference proteome</keyword>
<sequence length="603" mass="67730">MSANKPNYVEPPVDLRAAVEVQQDLAAACALHSEIVWDVLGPDQSDILIKKLECMFPDDKKVYTSKQDIRRNKQYNARVKEIRVKLFRNIWQQRKYTNGALLHSIIYIIVTQELELDKAKYSHNYTIHPIFRTRRCLNSNSSSGCCMIFIDEQSRIYQSWNDFVKNNVLPVGIMIAPANGTYSLDQNDNVQLEYAKTPSYSRKTLTKIDNFVAAASVVGQAATMFHPVFAVLTIGTKTYETIRDYQKDSDKVERKTATNFNANLNLTGNIISLTSSVATFGAYMTAVTGNQLSLSANMSIQAINGAATLINCTKFVITTYDLFTRYFLDEEELDFNDILAFGSSLILFTSSINNIVITSQIGKVGGNTLRSLLQTKVKAGLTLLSGEVIKYAGQNAGNFDLMRLVNDIPYKDVLCNIHTIYTNLTKTGFLATLSVLGAGIMEVIPGLFVQVANKEITELNFLELTNHYGSKFVQHIANSNNLIDILNGMGVYFSASVVQFLLNQTRSFIETTVDEIDAQQNTFLTTEMILYKMFSFLVKNYKNYTYEFLDTKRDDIILGVAKYFKSLNPKPIDENLNKYNCGICGVFCNGDNDDDNNNNNCFS</sequence>
<dbReference type="OrthoDB" id="6512497at2759"/>
<evidence type="ECO:0000313" key="3">
    <source>
        <dbReference type="Proteomes" id="UP000037069"/>
    </source>
</evidence>
<organism evidence="2 3">
    <name type="scientific">Lucilia cuprina</name>
    <name type="common">Green bottle fly</name>
    <name type="synonym">Australian sheep blowfly</name>
    <dbReference type="NCBI Taxonomy" id="7375"/>
    <lineage>
        <taxon>Eukaryota</taxon>
        <taxon>Metazoa</taxon>
        <taxon>Ecdysozoa</taxon>
        <taxon>Arthropoda</taxon>
        <taxon>Hexapoda</taxon>
        <taxon>Insecta</taxon>
        <taxon>Pterygota</taxon>
        <taxon>Neoptera</taxon>
        <taxon>Endopterygota</taxon>
        <taxon>Diptera</taxon>
        <taxon>Brachycera</taxon>
        <taxon>Muscomorpha</taxon>
        <taxon>Oestroidea</taxon>
        <taxon>Calliphoridae</taxon>
        <taxon>Luciliinae</taxon>
        <taxon>Lucilia</taxon>
    </lineage>
</organism>
<dbReference type="Proteomes" id="UP000037069">
    <property type="component" value="Unassembled WGS sequence"/>
</dbReference>
<dbReference type="InterPro" id="IPR031962">
    <property type="entry name" value="DUF4781"/>
</dbReference>
<dbReference type="STRING" id="7375.A0A0L0CKS2"/>
<proteinExistence type="predicted"/>
<accession>A0A0L0CKS2</accession>
<dbReference type="Pfam" id="PF16013">
    <property type="entry name" value="DUF4781"/>
    <property type="match status" value="1"/>
</dbReference>
<protein>
    <recommendedName>
        <fullName evidence="1">DUF4781 domain-containing protein</fullName>
    </recommendedName>
</protein>
<dbReference type="EMBL" id="JRES01000254">
    <property type="protein sequence ID" value="KNC32953.1"/>
    <property type="molecule type" value="Genomic_DNA"/>
</dbReference>
<reference evidence="2 3" key="1">
    <citation type="journal article" date="2015" name="Nat. Commun.">
        <title>Lucilia cuprina genome unlocks parasitic fly biology to underpin future interventions.</title>
        <authorList>
            <person name="Anstead C.A."/>
            <person name="Korhonen P.K."/>
            <person name="Young N.D."/>
            <person name="Hall R.S."/>
            <person name="Jex A.R."/>
            <person name="Murali S.C."/>
            <person name="Hughes D.S."/>
            <person name="Lee S.F."/>
            <person name="Perry T."/>
            <person name="Stroehlein A.J."/>
            <person name="Ansell B.R."/>
            <person name="Breugelmans B."/>
            <person name="Hofmann A."/>
            <person name="Qu J."/>
            <person name="Dugan S."/>
            <person name="Lee S.L."/>
            <person name="Chao H."/>
            <person name="Dinh H."/>
            <person name="Han Y."/>
            <person name="Doddapaneni H.V."/>
            <person name="Worley K.C."/>
            <person name="Muzny D.M."/>
            <person name="Ioannidis P."/>
            <person name="Waterhouse R.M."/>
            <person name="Zdobnov E.M."/>
            <person name="James P.J."/>
            <person name="Bagnall N.H."/>
            <person name="Kotze A.C."/>
            <person name="Gibbs R.A."/>
            <person name="Richards S."/>
            <person name="Batterham P."/>
            <person name="Gasser R.B."/>
        </authorList>
    </citation>
    <scope>NUCLEOTIDE SEQUENCE [LARGE SCALE GENOMIC DNA]</scope>
    <source>
        <strain evidence="2 3">LS</strain>
        <tissue evidence="2">Full body</tissue>
    </source>
</reference>
<name>A0A0L0CKS2_LUCCU</name>
<dbReference type="PANTHER" id="PTHR21115:SF0">
    <property type="entry name" value="GH06117P-RELATED"/>
    <property type="match status" value="1"/>
</dbReference>
<feature type="domain" description="DUF4781" evidence="1">
    <location>
        <begin position="128"/>
        <end position="375"/>
    </location>
</feature>
<evidence type="ECO:0000259" key="1">
    <source>
        <dbReference type="Pfam" id="PF16013"/>
    </source>
</evidence>
<comment type="caution">
    <text evidence="2">The sequence shown here is derived from an EMBL/GenBank/DDBJ whole genome shotgun (WGS) entry which is preliminary data.</text>
</comment>
<dbReference type="OMA" id="HTYDNFA"/>
<dbReference type="AlphaFoldDB" id="A0A0L0CKS2"/>
<gene>
    <name evidence="2" type="ORF">FF38_07762</name>
</gene>
<dbReference type="PANTHER" id="PTHR21115">
    <property type="entry name" value="GH06117P-RELATED"/>
    <property type="match status" value="1"/>
</dbReference>